<protein>
    <submittedName>
        <fullName evidence="1">Glycosyl transferase family 2</fullName>
    </submittedName>
</protein>
<dbReference type="STRING" id="580332.Slit_2885"/>
<dbReference type="GO" id="GO:0016740">
    <property type="term" value="F:transferase activity"/>
    <property type="evidence" value="ECO:0007669"/>
    <property type="project" value="UniProtKB-KW"/>
</dbReference>
<dbReference type="Pfam" id="PF13641">
    <property type="entry name" value="Glyco_tranf_2_3"/>
    <property type="match status" value="1"/>
</dbReference>
<evidence type="ECO:0000313" key="1">
    <source>
        <dbReference type="EMBL" id="ADE13110.1"/>
    </source>
</evidence>
<name>D5CQ89_SIDLE</name>
<dbReference type="HOGENOM" id="CLU_023845_0_4_4"/>
<reference evidence="1 2" key="1">
    <citation type="submission" date="2010-03" db="EMBL/GenBank/DDBJ databases">
        <title>Complete sequence of Sideroxydans lithotrophicus ES-1.</title>
        <authorList>
            <consortium name="US DOE Joint Genome Institute"/>
            <person name="Lucas S."/>
            <person name="Copeland A."/>
            <person name="Lapidus A."/>
            <person name="Cheng J.-F."/>
            <person name="Bruce D."/>
            <person name="Goodwin L."/>
            <person name="Pitluck S."/>
            <person name="Munk A.C."/>
            <person name="Detter J.C."/>
            <person name="Han C."/>
            <person name="Tapia R."/>
            <person name="Larimer F."/>
            <person name="Land M."/>
            <person name="Hauser L."/>
            <person name="Kyrpides N."/>
            <person name="Ivanova N."/>
            <person name="Emerson D."/>
            <person name="Woyke T."/>
        </authorList>
    </citation>
    <scope>NUCLEOTIDE SEQUENCE [LARGE SCALE GENOMIC DNA]</scope>
    <source>
        <strain evidence="1 2">ES-1</strain>
    </source>
</reference>
<dbReference type="Gene3D" id="3.90.550.10">
    <property type="entry name" value="Spore Coat Polysaccharide Biosynthesis Protein SpsA, Chain A"/>
    <property type="match status" value="1"/>
</dbReference>
<dbReference type="InterPro" id="IPR029044">
    <property type="entry name" value="Nucleotide-diphossugar_trans"/>
</dbReference>
<keyword evidence="2" id="KW-1185">Reference proteome</keyword>
<proteinExistence type="predicted"/>
<dbReference type="KEGG" id="slt:Slit_2885"/>
<dbReference type="eggNOG" id="COG1216">
    <property type="taxonomic scope" value="Bacteria"/>
</dbReference>
<dbReference type="RefSeq" id="WP_013031006.1">
    <property type="nucleotide sequence ID" value="NC_013959.1"/>
</dbReference>
<dbReference type="AlphaFoldDB" id="D5CQ89"/>
<organism evidence="1 2">
    <name type="scientific">Sideroxydans lithotrophicus (strain ES-1)</name>
    <dbReference type="NCBI Taxonomy" id="580332"/>
    <lineage>
        <taxon>Bacteria</taxon>
        <taxon>Pseudomonadati</taxon>
        <taxon>Pseudomonadota</taxon>
        <taxon>Betaproteobacteria</taxon>
        <taxon>Nitrosomonadales</taxon>
        <taxon>Gallionellaceae</taxon>
        <taxon>Sideroxydans</taxon>
    </lineage>
</organism>
<gene>
    <name evidence="1" type="ordered locus">Slit_2885</name>
</gene>
<dbReference type="SUPFAM" id="SSF53448">
    <property type="entry name" value="Nucleotide-diphospho-sugar transferases"/>
    <property type="match status" value="1"/>
</dbReference>
<dbReference type="EMBL" id="CP001965">
    <property type="protein sequence ID" value="ADE13110.1"/>
    <property type="molecule type" value="Genomic_DNA"/>
</dbReference>
<dbReference type="OrthoDB" id="9771846at2"/>
<sequence>MGEIANKGEAGISISVVSHKQIRLIDNLLRDLDKQCRSSSFEVLLTLNLEESLPFRLGDFPFPIIVIRNSVPQGFAANHNQAFNHAKGKYFCVINPDIRLKDDPFQALTSCLQAPSVGVAGPLVVNASGEIEDSARRFPSPFKILCKAFGKCKGSDYAVSERVIYPDWIGGMFMLFRYDVFAQMKGFDPGFFLYYEDVDLCARIRLQGYEVALCPAAKVMHDARRDSHRKMKYFRWHLTSMLRFFLSPVYWRLHVRR</sequence>
<dbReference type="CDD" id="cd04186">
    <property type="entry name" value="GT_2_like_c"/>
    <property type="match status" value="1"/>
</dbReference>
<dbReference type="CAZy" id="GT2">
    <property type="family name" value="Glycosyltransferase Family 2"/>
</dbReference>
<dbReference type="PANTHER" id="PTHR43179">
    <property type="entry name" value="RHAMNOSYLTRANSFERASE WBBL"/>
    <property type="match status" value="1"/>
</dbReference>
<dbReference type="PANTHER" id="PTHR43179:SF7">
    <property type="entry name" value="RHAMNOSYLTRANSFERASE WBBL"/>
    <property type="match status" value="1"/>
</dbReference>
<accession>D5CQ89</accession>
<dbReference type="Proteomes" id="UP000001625">
    <property type="component" value="Chromosome"/>
</dbReference>
<keyword evidence="1" id="KW-0808">Transferase</keyword>
<evidence type="ECO:0000313" key="2">
    <source>
        <dbReference type="Proteomes" id="UP000001625"/>
    </source>
</evidence>